<dbReference type="Proteomes" id="UP001162131">
    <property type="component" value="Unassembled WGS sequence"/>
</dbReference>
<keyword evidence="1" id="KW-0732">Signal</keyword>
<comment type="caution">
    <text evidence="2">The sequence shown here is derived from an EMBL/GenBank/DDBJ whole genome shotgun (WGS) entry which is preliminary data.</text>
</comment>
<dbReference type="AlphaFoldDB" id="A0AAU9J6I2"/>
<gene>
    <name evidence="2" type="ORF">BSTOLATCC_MIC28601</name>
</gene>
<accession>A0AAU9J6I2</accession>
<evidence type="ECO:0000256" key="1">
    <source>
        <dbReference type="SAM" id="SignalP"/>
    </source>
</evidence>
<keyword evidence="3" id="KW-1185">Reference proteome</keyword>
<feature type="signal peptide" evidence="1">
    <location>
        <begin position="1"/>
        <end position="20"/>
    </location>
</feature>
<proteinExistence type="predicted"/>
<name>A0AAU9J6I2_9CILI</name>
<evidence type="ECO:0000313" key="3">
    <source>
        <dbReference type="Proteomes" id="UP001162131"/>
    </source>
</evidence>
<reference evidence="2" key="1">
    <citation type="submission" date="2021-09" db="EMBL/GenBank/DDBJ databases">
        <authorList>
            <consortium name="AG Swart"/>
            <person name="Singh M."/>
            <person name="Singh A."/>
            <person name="Seah K."/>
            <person name="Emmerich C."/>
        </authorList>
    </citation>
    <scope>NUCLEOTIDE SEQUENCE</scope>
    <source>
        <strain evidence="2">ATCC30299</strain>
    </source>
</reference>
<protein>
    <submittedName>
        <fullName evidence="2">Uncharacterized protein</fullName>
    </submittedName>
</protein>
<dbReference type="EMBL" id="CAJZBQ010000028">
    <property type="protein sequence ID" value="CAG9321316.1"/>
    <property type="molecule type" value="Genomic_DNA"/>
</dbReference>
<evidence type="ECO:0000313" key="2">
    <source>
        <dbReference type="EMBL" id="CAG9321316.1"/>
    </source>
</evidence>
<sequence length="135" mass="15056">MLGIIKTTCCILSIASKAWCGVFTSSLSKIASRWADSKEFLSYFWSSSVLSLKSDSSTSIFECSYSKIIDIIFKSFSTSGSYSFCITCLNISLGLSFNPDFITSRIFSNSLNLANFPFNSLIISFFPFNFPIISW</sequence>
<organism evidence="2 3">
    <name type="scientific">Blepharisma stoltei</name>
    <dbReference type="NCBI Taxonomy" id="1481888"/>
    <lineage>
        <taxon>Eukaryota</taxon>
        <taxon>Sar</taxon>
        <taxon>Alveolata</taxon>
        <taxon>Ciliophora</taxon>
        <taxon>Postciliodesmatophora</taxon>
        <taxon>Heterotrichea</taxon>
        <taxon>Heterotrichida</taxon>
        <taxon>Blepharismidae</taxon>
        <taxon>Blepharisma</taxon>
    </lineage>
</organism>
<feature type="chain" id="PRO_5043628003" evidence="1">
    <location>
        <begin position="21"/>
        <end position="135"/>
    </location>
</feature>